<name>A0AA38LGK2_TAXCH</name>
<proteinExistence type="predicted"/>
<comment type="caution">
    <text evidence="2">The sequence shown here is derived from an EMBL/GenBank/DDBJ whole genome shotgun (WGS) entry which is preliminary data.</text>
</comment>
<feature type="region of interest" description="Disordered" evidence="1">
    <location>
        <begin position="1"/>
        <end position="39"/>
    </location>
</feature>
<gene>
    <name evidence="2" type="ORF">KI387_017820</name>
</gene>
<feature type="compositionally biased region" description="Basic and acidic residues" evidence="1">
    <location>
        <begin position="18"/>
        <end position="27"/>
    </location>
</feature>
<dbReference type="EMBL" id="JAHRHJ020000003">
    <property type="protein sequence ID" value="KAH9323181.1"/>
    <property type="molecule type" value="Genomic_DNA"/>
</dbReference>
<dbReference type="Proteomes" id="UP000824469">
    <property type="component" value="Unassembled WGS sequence"/>
</dbReference>
<protein>
    <submittedName>
        <fullName evidence="2">Uncharacterized protein</fullName>
    </submittedName>
</protein>
<evidence type="ECO:0000313" key="3">
    <source>
        <dbReference type="Proteomes" id="UP000824469"/>
    </source>
</evidence>
<keyword evidence="3" id="KW-1185">Reference proteome</keyword>
<evidence type="ECO:0000313" key="2">
    <source>
        <dbReference type="EMBL" id="KAH9323181.1"/>
    </source>
</evidence>
<accession>A0AA38LGK2</accession>
<evidence type="ECO:0000256" key="1">
    <source>
        <dbReference type="SAM" id="MobiDB-lite"/>
    </source>
</evidence>
<feature type="non-terminal residue" evidence="2">
    <location>
        <position position="1"/>
    </location>
</feature>
<sequence>TIHEDRRRGIILTSPADTSRRTRRDSSRSQGSGCRSDRGLYIMVGSRATQFT</sequence>
<dbReference type="AlphaFoldDB" id="A0AA38LGK2"/>
<reference evidence="2 3" key="1">
    <citation type="journal article" date="2021" name="Nat. Plants">
        <title>The Taxus genome provides insights into paclitaxel biosynthesis.</title>
        <authorList>
            <person name="Xiong X."/>
            <person name="Gou J."/>
            <person name="Liao Q."/>
            <person name="Li Y."/>
            <person name="Zhou Q."/>
            <person name="Bi G."/>
            <person name="Li C."/>
            <person name="Du R."/>
            <person name="Wang X."/>
            <person name="Sun T."/>
            <person name="Guo L."/>
            <person name="Liang H."/>
            <person name="Lu P."/>
            <person name="Wu Y."/>
            <person name="Zhang Z."/>
            <person name="Ro D.K."/>
            <person name="Shang Y."/>
            <person name="Huang S."/>
            <person name="Yan J."/>
        </authorList>
    </citation>
    <scope>NUCLEOTIDE SEQUENCE [LARGE SCALE GENOMIC DNA]</scope>
    <source>
        <strain evidence="2">Ta-2019</strain>
    </source>
</reference>
<organism evidence="2 3">
    <name type="scientific">Taxus chinensis</name>
    <name type="common">Chinese yew</name>
    <name type="synonym">Taxus wallichiana var. chinensis</name>
    <dbReference type="NCBI Taxonomy" id="29808"/>
    <lineage>
        <taxon>Eukaryota</taxon>
        <taxon>Viridiplantae</taxon>
        <taxon>Streptophyta</taxon>
        <taxon>Embryophyta</taxon>
        <taxon>Tracheophyta</taxon>
        <taxon>Spermatophyta</taxon>
        <taxon>Pinopsida</taxon>
        <taxon>Pinidae</taxon>
        <taxon>Conifers II</taxon>
        <taxon>Cupressales</taxon>
        <taxon>Taxaceae</taxon>
        <taxon>Taxus</taxon>
    </lineage>
</organism>